<dbReference type="InterPro" id="IPR011901">
    <property type="entry name" value="Grx2"/>
</dbReference>
<dbReference type="InterPro" id="IPR036249">
    <property type="entry name" value="Thioredoxin-like_sf"/>
</dbReference>
<dbReference type="SFLD" id="SFLDG01204">
    <property type="entry name" value="Grx2-like.1"/>
    <property type="match status" value="1"/>
</dbReference>
<dbReference type="PROSITE" id="PS50404">
    <property type="entry name" value="GST_NTER"/>
    <property type="match status" value="1"/>
</dbReference>
<feature type="domain" description="GST N-terminal" evidence="1">
    <location>
        <begin position="1"/>
        <end position="76"/>
    </location>
</feature>
<proteinExistence type="predicted"/>
<dbReference type="InterPro" id="IPR011767">
    <property type="entry name" value="GLR_AS"/>
</dbReference>
<dbReference type="NCBIfam" id="NF007702">
    <property type="entry name" value="PRK10387.1"/>
    <property type="match status" value="1"/>
</dbReference>
<evidence type="ECO:0000259" key="1">
    <source>
        <dbReference type="PROSITE" id="PS50404"/>
    </source>
</evidence>
<name>A0AAW9FKF7_9HYPH</name>
<organism evidence="2">
    <name type="scientific">Agrobacterium rosae</name>
    <dbReference type="NCBI Taxonomy" id="1972867"/>
    <lineage>
        <taxon>Bacteria</taxon>
        <taxon>Pseudomonadati</taxon>
        <taxon>Pseudomonadota</taxon>
        <taxon>Alphaproteobacteria</taxon>
        <taxon>Hyphomicrobiales</taxon>
        <taxon>Rhizobiaceae</taxon>
        <taxon>Rhizobium/Agrobacterium group</taxon>
        <taxon>Agrobacterium</taxon>
    </lineage>
</organism>
<dbReference type="InterPro" id="IPR004045">
    <property type="entry name" value="Glutathione_S-Trfase_N"/>
</dbReference>
<dbReference type="SFLD" id="SFLDS00019">
    <property type="entry name" value="Glutathione_Transferase_(cytos"/>
    <property type="match status" value="1"/>
</dbReference>
<dbReference type="InterPro" id="IPR007494">
    <property type="entry name" value="Glutaredoxin2_C"/>
</dbReference>
<sequence length="214" mass="23972">MKLYVYDHCPFCVKARSIFGLKTLAFELVVMLNDDAATPERMVGRKVAPILENEGQFLAESMDIVANIDAVHGQRILMGPANPIVTDWIKESSSNLYALAMPRWARAQLPEFATAEARAFFTQRKEAIIGPFSERLAETEDLITTANLNLTRLDPLIQSADAVNGELSTDDIHLFAHLRALSIVRGITYPPAVEAYRKRMSEKMDVPLHDDIAW</sequence>
<gene>
    <name evidence="2" type="primary">grxB</name>
    <name evidence="2" type="ORF">RMR22_22565</name>
</gene>
<dbReference type="Pfam" id="PF13417">
    <property type="entry name" value="GST_N_3"/>
    <property type="match status" value="1"/>
</dbReference>
<reference evidence="2" key="1">
    <citation type="journal article" date="2023" name="Phytobiomes J">
        <title>Deciphering the key players within the bacterial microbiota associated with aerial crown gall tumors on rhododendron: Insights into the gallobiome.</title>
        <authorList>
            <person name="Kuzmanovic N."/>
            <person name="Nesme J."/>
            <person name="Wolf J."/>
            <person name="Neumann-Schaal M."/>
            <person name="Petersen J."/>
            <person name="Fernandez-Gnecco G."/>
            <person name="Sproeer C."/>
            <person name="Bunk B."/>
            <person name="Overmann J."/>
            <person name="Sorensen S.J."/>
            <person name="Idczak E."/>
            <person name="Smalla K."/>
        </authorList>
    </citation>
    <scope>NUCLEOTIDE SEQUENCE</scope>
    <source>
        <strain evidence="2">Rho-11.1</strain>
    </source>
</reference>
<dbReference type="InterPro" id="IPR036282">
    <property type="entry name" value="Glutathione-S-Trfase_C_sf"/>
</dbReference>
<dbReference type="InterPro" id="IPR040079">
    <property type="entry name" value="Glutathione_S-Trfase"/>
</dbReference>
<dbReference type="Gene3D" id="1.20.1050.10">
    <property type="match status" value="1"/>
</dbReference>
<comment type="caution">
    <text evidence="2">The sequence shown here is derived from an EMBL/GenBank/DDBJ whole genome shotgun (WGS) entry which is preliminary data.</text>
</comment>
<evidence type="ECO:0000313" key="2">
    <source>
        <dbReference type="EMBL" id="MDX8305037.1"/>
    </source>
</evidence>
<dbReference type="SFLD" id="SFLDG01183">
    <property type="entry name" value="Grx2-like"/>
    <property type="match status" value="1"/>
</dbReference>
<dbReference type="SUPFAM" id="SSF47616">
    <property type="entry name" value="GST C-terminal domain-like"/>
    <property type="match status" value="1"/>
</dbReference>
<dbReference type="EMBL" id="JAVRAF010000012">
    <property type="protein sequence ID" value="MDX8305037.1"/>
    <property type="molecule type" value="Genomic_DNA"/>
</dbReference>
<dbReference type="Gene3D" id="3.40.30.10">
    <property type="entry name" value="Glutaredoxin"/>
    <property type="match status" value="1"/>
</dbReference>
<protein>
    <submittedName>
        <fullName evidence="2">Glutaredoxin 2</fullName>
    </submittedName>
</protein>
<dbReference type="SUPFAM" id="SSF52833">
    <property type="entry name" value="Thioredoxin-like"/>
    <property type="match status" value="1"/>
</dbReference>
<dbReference type="CDD" id="cd03199">
    <property type="entry name" value="GST_C_GRX2"/>
    <property type="match status" value="1"/>
</dbReference>
<accession>A0AAW9FKF7</accession>
<dbReference type="PROSITE" id="PS00195">
    <property type="entry name" value="GLUTAREDOXIN_1"/>
    <property type="match status" value="1"/>
</dbReference>
<dbReference type="GO" id="GO:0005829">
    <property type="term" value="C:cytosol"/>
    <property type="evidence" value="ECO:0007669"/>
    <property type="project" value="InterPro"/>
</dbReference>
<dbReference type="NCBIfam" id="TIGR02182">
    <property type="entry name" value="GRXB"/>
    <property type="match status" value="1"/>
</dbReference>
<dbReference type="Pfam" id="PF04399">
    <property type="entry name" value="Glutaredoxin2_C"/>
    <property type="match status" value="1"/>
</dbReference>
<dbReference type="AlphaFoldDB" id="A0AAW9FKF7"/>